<dbReference type="InterPro" id="IPR011059">
    <property type="entry name" value="Metal-dep_hydrolase_composite"/>
</dbReference>
<gene>
    <name evidence="7" type="ORF">RM423_14705</name>
</gene>
<dbReference type="InterPro" id="IPR051781">
    <property type="entry name" value="Metallo-dep_Hydrolase"/>
</dbReference>
<protein>
    <submittedName>
        <fullName evidence="7">Amidohydrolase family protein</fullName>
    </submittedName>
</protein>
<comment type="similarity">
    <text evidence="3">Belongs to the metallo-dependent hydrolases superfamily. DHOase family. Class I DHOase subfamily.</text>
</comment>
<dbReference type="InterPro" id="IPR032466">
    <property type="entry name" value="Metal_Hydrolase"/>
</dbReference>
<accession>A0ABU2JEG0</accession>
<dbReference type="CDD" id="cd01299">
    <property type="entry name" value="Met_dep_hydrolase_A"/>
    <property type="match status" value="1"/>
</dbReference>
<evidence type="ECO:0000256" key="1">
    <source>
        <dbReference type="ARBA" id="ARBA00001947"/>
    </source>
</evidence>
<name>A0ABU2JEG0_9ACTN</name>
<dbReference type="PROSITE" id="PS01137">
    <property type="entry name" value="TATD_1"/>
    <property type="match status" value="1"/>
</dbReference>
<keyword evidence="5" id="KW-0378">Hydrolase</keyword>
<evidence type="ECO:0000256" key="3">
    <source>
        <dbReference type="ARBA" id="ARBA00010286"/>
    </source>
</evidence>
<dbReference type="PANTHER" id="PTHR43135">
    <property type="entry name" value="ALPHA-D-RIBOSE 1-METHYLPHOSPHONATE 5-TRIPHOSPHATE DIPHOSPHATASE"/>
    <property type="match status" value="1"/>
</dbReference>
<feature type="domain" description="Amidohydrolase-related" evidence="6">
    <location>
        <begin position="57"/>
        <end position="396"/>
    </location>
</feature>
<keyword evidence="8" id="KW-1185">Reference proteome</keyword>
<dbReference type="InterPro" id="IPR002195">
    <property type="entry name" value="Dihydroorotase_CS"/>
</dbReference>
<evidence type="ECO:0000256" key="4">
    <source>
        <dbReference type="ARBA" id="ARBA00022723"/>
    </source>
</evidence>
<dbReference type="Pfam" id="PF01979">
    <property type="entry name" value="Amidohydro_1"/>
    <property type="match status" value="1"/>
</dbReference>
<proteinExistence type="inferred from homology"/>
<dbReference type="EMBL" id="JAVREH010000020">
    <property type="protein sequence ID" value="MDT0262643.1"/>
    <property type="molecule type" value="Genomic_DNA"/>
</dbReference>
<dbReference type="Gene3D" id="2.30.40.10">
    <property type="entry name" value="Urease, subunit C, domain 1"/>
    <property type="match status" value="1"/>
</dbReference>
<dbReference type="InterPro" id="IPR057744">
    <property type="entry name" value="OTAase-like"/>
</dbReference>
<evidence type="ECO:0000259" key="6">
    <source>
        <dbReference type="Pfam" id="PF01979"/>
    </source>
</evidence>
<reference evidence="8" key="1">
    <citation type="submission" date="2023-07" db="EMBL/GenBank/DDBJ databases">
        <title>30 novel species of actinomycetes from the DSMZ collection.</title>
        <authorList>
            <person name="Nouioui I."/>
        </authorList>
    </citation>
    <scope>NUCLEOTIDE SEQUENCE [LARGE SCALE GENOMIC DNA]</scope>
    <source>
        <strain evidence="8">DSM 44399</strain>
    </source>
</reference>
<dbReference type="RefSeq" id="WP_311423793.1">
    <property type="nucleotide sequence ID" value="NZ_JAVREH010000020.1"/>
</dbReference>
<comment type="cofactor">
    <cofactor evidence="1">
        <name>Zn(2+)</name>
        <dbReference type="ChEBI" id="CHEBI:29105"/>
    </cofactor>
</comment>
<keyword evidence="4" id="KW-0479">Metal-binding</keyword>
<evidence type="ECO:0000313" key="7">
    <source>
        <dbReference type="EMBL" id="MDT0262643.1"/>
    </source>
</evidence>
<comment type="caution">
    <text evidence="7">The sequence shown here is derived from an EMBL/GenBank/DDBJ whole genome shotgun (WGS) entry which is preliminary data.</text>
</comment>
<dbReference type="InterPro" id="IPR006680">
    <property type="entry name" value="Amidohydro-rel"/>
</dbReference>
<dbReference type="InterPro" id="IPR018228">
    <property type="entry name" value="DNase_TatD-rel_CS"/>
</dbReference>
<dbReference type="PROSITE" id="PS00482">
    <property type="entry name" value="DIHYDROOROTASE_1"/>
    <property type="match status" value="1"/>
</dbReference>
<dbReference type="Gene3D" id="3.20.20.140">
    <property type="entry name" value="Metal-dependent hydrolases"/>
    <property type="match status" value="1"/>
</dbReference>
<evidence type="ECO:0000313" key="8">
    <source>
        <dbReference type="Proteomes" id="UP001183176"/>
    </source>
</evidence>
<comment type="function">
    <text evidence="2">Catalyzes the reversible cyclization of carbamoyl aspartate to dihydroorotate.</text>
</comment>
<organism evidence="7 8">
    <name type="scientific">Jatrophihabitans lederbergiae</name>
    <dbReference type="NCBI Taxonomy" id="3075547"/>
    <lineage>
        <taxon>Bacteria</taxon>
        <taxon>Bacillati</taxon>
        <taxon>Actinomycetota</taxon>
        <taxon>Actinomycetes</taxon>
        <taxon>Jatrophihabitantales</taxon>
        <taxon>Jatrophihabitantaceae</taxon>
        <taxon>Jatrophihabitans</taxon>
    </lineage>
</organism>
<dbReference type="SUPFAM" id="SSF51556">
    <property type="entry name" value="Metallo-dependent hydrolases"/>
    <property type="match status" value="1"/>
</dbReference>
<dbReference type="Proteomes" id="UP001183176">
    <property type="component" value="Unassembled WGS sequence"/>
</dbReference>
<evidence type="ECO:0000256" key="2">
    <source>
        <dbReference type="ARBA" id="ARBA00002368"/>
    </source>
</evidence>
<evidence type="ECO:0000256" key="5">
    <source>
        <dbReference type="ARBA" id="ARBA00022801"/>
    </source>
</evidence>
<sequence length="430" mass="44304">MTTVIRADRLIDGTGAAPLADAVLVLDQGEIVGTFAGKAPDGLVPADAEVFDLPGCTILPGLIDSHVHLNFPGTGPVLEELMREPEGVLVATATLAAAKALQAGITTVRDTGCVHSTVFELRRALELGYGVGPRILACGQPITITGGHTWYLGGEADGVDGLRKKVRSMAKLGADAIKVMASGGGTLNTLSHLPSFRPEELAAIADEGHRLGRKVTAHCLCAEAISYAVDAGVDQLEHASFIADAAGNQKFDPAVAEKVAAAGVAVTSTLAVAGYAVEVMTAKADRTAAEQDFLEFWSVMLEDNVNQFRQMHEAGVQFVAGTDAGWRFTAFDGLPMELQLMQDGGMSTMQALQSATGIAARVMGIDDRVGTLEPGLAADVLVVGGDPLQNLSALRDVRVVLQAGQARVGSALAAGAVSSASSAKTAIGSP</sequence>
<dbReference type="SUPFAM" id="SSF51338">
    <property type="entry name" value="Composite domain of metallo-dependent hydrolases"/>
    <property type="match status" value="1"/>
</dbReference>
<dbReference type="PANTHER" id="PTHR43135:SF3">
    <property type="entry name" value="ALPHA-D-RIBOSE 1-METHYLPHOSPHONATE 5-TRIPHOSPHATE DIPHOSPHATASE"/>
    <property type="match status" value="1"/>
</dbReference>